<evidence type="ECO:0000313" key="2">
    <source>
        <dbReference type="EMBL" id="CAB4705645.1"/>
    </source>
</evidence>
<sequence>MLRSRRLAFVAAAVVIGLSGCGDAARTTTSGSAPAVIHIGAAASGNQSAGAPASDKMMMPFTSFNFVVDGTLPDLAASGTAWKLSAGQSVDTARVATMAKVLGVKGDVRTVPADQGGGWQVGSADYTGASITVGIDGMVSWWFNPDPSTTGSSISAGCASPAEPIAVPDAPIASGSGSSVTESTIVTTPAPCETPAPPVGVPTKAAALAKAKALFSDLGYNAADYEFETYADEWGANVSGFLMLDGHRSPISISIGFGAQGAVTWASGSLATPEPAGEYPLVGTAAGLARLQDGGWMGYYGAPGVMAKGMATDMVSGSATRSVTATPDTTAVASGSAGSGVGAPTVVAPPPVDPPVTCDPAADCVPETFVPPEPITVHLNDARIDLTMVWDVDGTVWLLPAYTFLSTDGGVYTVIAVDDQYVDLPDTGVTPEPVPVDTGTGANPGTVGTTPAPADQAEATKVLTGVAEDEATKVASEFGWTVRVVQRDGESLMVTDDYSPTRVNVAIDGGVVSSVQSIG</sequence>
<protein>
    <submittedName>
        <fullName evidence="4">Unannotated protein</fullName>
    </submittedName>
</protein>
<evidence type="ECO:0000313" key="4">
    <source>
        <dbReference type="EMBL" id="CAB4909836.1"/>
    </source>
</evidence>
<organism evidence="4">
    <name type="scientific">freshwater metagenome</name>
    <dbReference type="NCBI Taxonomy" id="449393"/>
    <lineage>
        <taxon>unclassified sequences</taxon>
        <taxon>metagenomes</taxon>
        <taxon>ecological metagenomes</taxon>
    </lineage>
</organism>
<dbReference type="EMBL" id="CAFAAV010000086">
    <property type="protein sequence ID" value="CAB4819267.1"/>
    <property type="molecule type" value="Genomic_DNA"/>
</dbReference>
<evidence type="ECO:0000313" key="3">
    <source>
        <dbReference type="EMBL" id="CAB4819267.1"/>
    </source>
</evidence>
<evidence type="ECO:0000313" key="5">
    <source>
        <dbReference type="EMBL" id="CAB5004578.1"/>
    </source>
</evidence>
<dbReference type="EMBL" id="CAESGF010000002">
    <property type="protein sequence ID" value="CAB4362542.1"/>
    <property type="molecule type" value="Genomic_DNA"/>
</dbReference>
<accession>A0A6J7GS90</accession>
<dbReference type="EMBL" id="CAEZYF010000002">
    <property type="protein sequence ID" value="CAB4705645.1"/>
    <property type="molecule type" value="Genomic_DNA"/>
</dbReference>
<name>A0A6J7GS90_9ZZZZ</name>
<dbReference type="EMBL" id="CAFBOL010000083">
    <property type="protein sequence ID" value="CAB5004578.1"/>
    <property type="molecule type" value="Genomic_DNA"/>
</dbReference>
<reference evidence="4" key="1">
    <citation type="submission" date="2020-05" db="EMBL/GenBank/DDBJ databases">
        <authorList>
            <person name="Chiriac C."/>
            <person name="Salcher M."/>
            <person name="Ghai R."/>
            <person name="Kavagutti S V."/>
        </authorList>
    </citation>
    <scope>NUCLEOTIDE SEQUENCE</scope>
</reference>
<dbReference type="EMBL" id="CAFBMT010000001">
    <property type="protein sequence ID" value="CAB4909836.1"/>
    <property type="molecule type" value="Genomic_DNA"/>
</dbReference>
<proteinExistence type="predicted"/>
<gene>
    <name evidence="2" type="ORF">UFOPK2656_00323</name>
    <name evidence="3" type="ORF">UFOPK3099_01290</name>
    <name evidence="4" type="ORF">UFOPK3651_00091</name>
    <name evidence="5" type="ORF">UFOPK3931_02418</name>
    <name evidence="1" type="ORF">UFOPK4189_00320</name>
</gene>
<evidence type="ECO:0000313" key="1">
    <source>
        <dbReference type="EMBL" id="CAB4362542.1"/>
    </source>
</evidence>
<dbReference type="AlphaFoldDB" id="A0A6J7GS90"/>
<dbReference type="PROSITE" id="PS51257">
    <property type="entry name" value="PROKAR_LIPOPROTEIN"/>
    <property type="match status" value="1"/>
</dbReference>